<evidence type="ECO:0000256" key="4">
    <source>
        <dbReference type="ARBA" id="ARBA00022597"/>
    </source>
</evidence>
<proteinExistence type="predicted"/>
<dbReference type="PANTHER" id="PTHR30009">
    <property type="entry name" value="CYTOCHROME C-TYPE SYNTHESIS PROTEIN AND PTS TRANSMEMBRANE COMPONENT"/>
    <property type="match status" value="1"/>
</dbReference>
<evidence type="ECO:0000256" key="5">
    <source>
        <dbReference type="ARBA" id="ARBA00022683"/>
    </source>
</evidence>
<evidence type="ECO:0000313" key="12">
    <source>
        <dbReference type="Proteomes" id="UP001144612"/>
    </source>
</evidence>
<keyword evidence="3" id="KW-1003">Cell membrane</keyword>
<dbReference type="InterPro" id="IPR050429">
    <property type="entry name" value="PTS_Glucose_EIICBA"/>
</dbReference>
<organism evidence="11 12">
    <name type="scientific">Clostridium brassicae</name>
    <dbReference type="NCBI Taxonomy" id="2999072"/>
    <lineage>
        <taxon>Bacteria</taxon>
        <taxon>Bacillati</taxon>
        <taxon>Bacillota</taxon>
        <taxon>Clostridia</taxon>
        <taxon>Eubacteriales</taxon>
        <taxon>Clostridiaceae</taxon>
        <taxon>Clostridium</taxon>
    </lineage>
</organism>
<keyword evidence="12" id="KW-1185">Reference proteome</keyword>
<dbReference type="PANTHER" id="PTHR30009:SF4">
    <property type="entry name" value="PTS SYSTEM N-ACETYLGLUCOSAMINE-SPECIFIC EIICBA COMPONENT"/>
    <property type="match status" value="1"/>
</dbReference>
<name>A0ABT4DF52_9CLOT</name>
<dbReference type="Pfam" id="PF02378">
    <property type="entry name" value="PTS_EIIC"/>
    <property type="match status" value="1"/>
</dbReference>
<feature type="transmembrane region" description="Helical" evidence="9">
    <location>
        <begin position="101"/>
        <end position="119"/>
    </location>
</feature>
<accession>A0ABT4DF52</accession>
<evidence type="ECO:0000256" key="9">
    <source>
        <dbReference type="SAM" id="Phobius"/>
    </source>
</evidence>
<feature type="transmembrane region" description="Helical" evidence="9">
    <location>
        <begin position="18"/>
        <end position="35"/>
    </location>
</feature>
<evidence type="ECO:0000259" key="10">
    <source>
        <dbReference type="PROSITE" id="PS51103"/>
    </source>
</evidence>
<protein>
    <submittedName>
        <fullName evidence="11">PTS transporter subunit EIIC</fullName>
    </submittedName>
</protein>
<dbReference type="PROSITE" id="PS51103">
    <property type="entry name" value="PTS_EIIC_TYPE_1"/>
    <property type="match status" value="1"/>
</dbReference>
<sequence length="183" mass="19310">MSNNSNVSSKFQGLGKMILAPIAVLLIAALLFILGKPNTLASNGIPWISAASSAVFENLSLIIAIAISIGIAEENNGVAGLSATVGHLVITKVALSFNEKINMFILPGIIVGILAGLLYNKYKAIKVPDFLGFFGGKRFVPIITSLICLILGILFGFIWPPIQNLVMNFGNMAASVSTIGVFF</sequence>
<dbReference type="InterPro" id="IPR013013">
    <property type="entry name" value="PTS_EIIC_1"/>
</dbReference>
<evidence type="ECO:0000256" key="2">
    <source>
        <dbReference type="ARBA" id="ARBA00022448"/>
    </source>
</evidence>
<evidence type="ECO:0000256" key="6">
    <source>
        <dbReference type="ARBA" id="ARBA00022692"/>
    </source>
</evidence>
<comment type="caution">
    <text evidence="11">The sequence shown here is derived from an EMBL/GenBank/DDBJ whole genome shotgun (WGS) entry which is preliminary data.</text>
</comment>
<gene>
    <name evidence="11" type="ORF">OW729_14490</name>
</gene>
<keyword evidence="5" id="KW-0598">Phosphotransferase system</keyword>
<keyword evidence="6 9" id="KW-0812">Transmembrane</keyword>
<feature type="transmembrane region" description="Helical" evidence="9">
    <location>
        <begin position="47"/>
        <end position="71"/>
    </location>
</feature>
<evidence type="ECO:0000256" key="8">
    <source>
        <dbReference type="ARBA" id="ARBA00023136"/>
    </source>
</evidence>
<evidence type="ECO:0000256" key="1">
    <source>
        <dbReference type="ARBA" id="ARBA00004651"/>
    </source>
</evidence>
<feature type="transmembrane region" description="Helical" evidence="9">
    <location>
        <begin position="139"/>
        <end position="159"/>
    </location>
</feature>
<evidence type="ECO:0000313" key="11">
    <source>
        <dbReference type="EMBL" id="MCY6959826.1"/>
    </source>
</evidence>
<evidence type="ECO:0000256" key="3">
    <source>
        <dbReference type="ARBA" id="ARBA00022475"/>
    </source>
</evidence>
<reference evidence="11" key="1">
    <citation type="submission" date="2022-12" db="EMBL/GenBank/DDBJ databases">
        <title>Clostridium sp. nov., isolated from industrial wastewater.</title>
        <authorList>
            <person name="Jiayan W."/>
        </authorList>
    </citation>
    <scope>NUCLEOTIDE SEQUENCE</scope>
    <source>
        <strain evidence="11">ZC22-4</strain>
    </source>
</reference>
<keyword evidence="7 9" id="KW-1133">Transmembrane helix</keyword>
<keyword evidence="4" id="KW-0762">Sugar transport</keyword>
<dbReference type="InterPro" id="IPR003352">
    <property type="entry name" value="PTS_EIIC"/>
</dbReference>
<evidence type="ECO:0000256" key="7">
    <source>
        <dbReference type="ARBA" id="ARBA00022989"/>
    </source>
</evidence>
<feature type="domain" description="PTS EIIC type-1" evidence="10">
    <location>
        <begin position="5"/>
        <end position="183"/>
    </location>
</feature>
<keyword evidence="8 9" id="KW-0472">Membrane</keyword>
<keyword evidence="2" id="KW-0813">Transport</keyword>
<dbReference type="RefSeq" id="WP_268062263.1">
    <property type="nucleotide sequence ID" value="NZ_JAPQFJ010000016.1"/>
</dbReference>
<dbReference type="EMBL" id="JAPQFJ010000016">
    <property type="protein sequence ID" value="MCY6959826.1"/>
    <property type="molecule type" value="Genomic_DNA"/>
</dbReference>
<dbReference type="Proteomes" id="UP001144612">
    <property type="component" value="Unassembled WGS sequence"/>
</dbReference>
<comment type="subcellular location">
    <subcellularLocation>
        <location evidence="1">Cell membrane</location>
        <topology evidence="1">Multi-pass membrane protein</topology>
    </subcellularLocation>
</comment>